<evidence type="ECO:0000256" key="1">
    <source>
        <dbReference type="SAM" id="MobiDB-lite"/>
    </source>
</evidence>
<dbReference type="OrthoDB" id="4511112at2759"/>
<feature type="non-terminal residue" evidence="2">
    <location>
        <position position="1"/>
    </location>
</feature>
<protein>
    <submittedName>
        <fullName evidence="2">Uncharacterized protein</fullName>
    </submittedName>
</protein>
<proteinExistence type="predicted"/>
<evidence type="ECO:0000313" key="2">
    <source>
        <dbReference type="EMBL" id="KAE8158019.1"/>
    </source>
</evidence>
<dbReference type="AlphaFoldDB" id="A0A5N6UHC9"/>
<sequence length="66" mass="6378">PTTPGETPVAPTGVSPVQPTTPGETPVAPTGVSPAQPSQPPLTGAARAVKPTVGLLAAVMGVMILL</sequence>
<dbReference type="EMBL" id="ML738706">
    <property type="protein sequence ID" value="KAE8158019.1"/>
    <property type="molecule type" value="Genomic_DNA"/>
</dbReference>
<evidence type="ECO:0000313" key="3">
    <source>
        <dbReference type="Proteomes" id="UP000326950"/>
    </source>
</evidence>
<reference evidence="2 3" key="1">
    <citation type="submission" date="2019-04" db="EMBL/GenBank/DDBJ databases">
        <title>Friends and foes A comparative genomics study of 23 Aspergillus species from section Flavi.</title>
        <authorList>
            <consortium name="DOE Joint Genome Institute"/>
            <person name="Kjaerbolling I."/>
            <person name="Vesth T."/>
            <person name="Frisvad J.C."/>
            <person name="Nybo J.L."/>
            <person name="Theobald S."/>
            <person name="Kildgaard S."/>
            <person name="Isbrandt T."/>
            <person name="Kuo A."/>
            <person name="Sato A."/>
            <person name="Lyhne E.K."/>
            <person name="Kogle M.E."/>
            <person name="Wiebenga A."/>
            <person name="Kun R.S."/>
            <person name="Lubbers R.J."/>
            <person name="Makela M.R."/>
            <person name="Barry K."/>
            <person name="Chovatia M."/>
            <person name="Clum A."/>
            <person name="Daum C."/>
            <person name="Haridas S."/>
            <person name="He G."/>
            <person name="LaButti K."/>
            <person name="Lipzen A."/>
            <person name="Mondo S."/>
            <person name="Riley R."/>
            <person name="Salamov A."/>
            <person name="Simmons B.A."/>
            <person name="Magnuson J.K."/>
            <person name="Henrissat B."/>
            <person name="Mortensen U.H."/>
            <person name="Larsen T.O."/>
            <person name="Devries R.P."/>
            <person name="Grigoriev I.V."/>
            <person name="Machida M."/>
            <person name="Baker S.E."/>
            <person name="Andersen M.R."/>
        </authorList>
    </citation>
    <scope>NUCLEOTIDE SEQUENCE [LARGE SCALE GENOMIC DNA]</scope>
    <source>
        <strain evidence="2 3">CBS 117626</strain>
    </source>
</reference>
<organism evidence="2 3">
    <name type="scientific">Aspergillus tamarii</name>
    <dbReference type="NCBI Taxonomy" id="41984"/>
    <lineage>
        <taxon>Eukaryota</taxon>
        <taxon>Fungi</taxon>
        <taxon>Dikarya</taxon>
        <taxon>Ascomycota</taxon>
        <taxon>Pezizomycotina</taxon>
        <taxon>Eurotiomycetes</taxon>
        <taxon>Eurotiomycetidae</taxon>
        <taxon>Eurotiales</taxon>
        <taxon>Aspergillaceae</taxon>
        <taxon>Aspergillus</taxon>
        <taxon>Aspergillus subgen. Circumdati</taxon>
    </lineage>
</organism>
<dbReference type="Proteomes" id="UP000326950">
    <property type="component" value="Unassembled WGS sequence"/>
</dbReference>
<keyword evidence="3" id="KW-1185">Reference proteome</keyword>
<feature type="region of interest" description="Disordered" evidence="1">
    <location>
        <begin position="1"/>
        <end position="45"/>
    </location>
</feature>
<name>A0A5N6UHC9_ASPTM</name>
<accession>A0A5N6UHC9</accession>
<gene>
    <name evidence="2" type="ORF">BDV40DRAFT_304576</name>
</gene>